<dbReference type="InterPro" id="IPR006747">
    <property type="entry name" value="DUF599"/>
</dbReference>
<dbReference type="Pfam" id="PF04654">
    <property type="entry name" value="DUF599"/>
    <property type="match status" value="3"/>
</dbReference>
<reference evidence="2 3" key="1">
    <citation type="submission" date="2024-01" db="EMBL/GenBank/DDBJ databases">
        <title>The genomes of 5 underutilized Papilionoideae crops provide insights into root nodulation and disease resistance.</title>
        <authorList>
            <person name="Yuan L."/>
        </authorList>
    </citation>
    <scope>NUCLEOTIDE SEQUENCE [LARGE SCALE GENOMIC DNA]</scope>
    <source>
        <strain evidence="2">LY-2023</strain>
        <tissue evidence="2">Leaf</tissue>
    </source>
</reference>
<organism evidence="2 3">
    <name type="scientific">Clitoria ternatea</name>
    <name type="common">Butterfly pea</name>
    <dbReference type="NCBI Taxonomy" id="43366"/>
    <lineage>
        <taxon>Eukaryota</taxon>
        <taxon>Viridiplantae</taxon>
        <taxon>Streptophyta</taxon>
        <taxon>Embryophyta</taxon>
        <taxon>Tracheophyta</taxon>
        <taxon>Spermatophyta</taxon>
        <taxon>Magnoliopsida</taxon>
        <taxon>eudicotyledons</taxon>
        <taxon>Gunneridae</taxon>
        <taxon>Pentapetalae</taxon>
        <taxon>rosids</taxon>
        <taxon>fabids</taxon>
        <taxon>Fabales</taxon>
        <taxon>Fabaceae</taxon>
        <taxon>Papilionoideae</taxon>
        <taxon>50 kb inversion clade</taxon>
        <taxon>NPAAA clade</taxon>
        <taxon>indigoferoid/millettioid clade</taxon>
        <taxon>Phaseoleae</taxon>
        <taxon>Clitoria</taxon>
    </lineage>
</organism>
<feature type="transmembrane region" description="Helical" evidence="1">
    <location>
        <begin position="239"/>
        <end position="259"/>
    </location>
</feature>
<dbReference type="PANTHER" id="PTHR31881">
    <property type="match status" value="1"/>
</dbReference>
<keyword evidence="1" id="KW-1133">Transmembrane helix</keyword>
<sequence>MMDVETYGTSATAVQLQLDIDKKNIVAVQSIRNMIMGSVFMASTSIHLCCGLGAVISSTYSVKKPLNDEVSLPNLHTTRCVMTLVTTEYLSELLRKATVLSIVGNRLLHTVTNNNTYTSIEDDGYGNLWNFSYCSAASTGWSAWYLDGILIPLGLLINFAYHVWLWHTVQTQPSITILGIDADGRCLWVAAMIKVSLPNLHTTRCVMTLVTTEYLSELLRKATVLSIVGNRLLHTGLPLLWIFGPVMAFSCSVAMLLVLHKVDFVATKEKLNIGGINC</sequence>
<proteinExistence type="predicted"/>
<keyword evidence="1" id="KW-0812">Transmembrane</keyword>
<dbReference type="EMBL" id="JAYKXN010000007">
    <property type="protein sequence ID" value="KAK7270749.1"/>
    <property type="molecule type" value="Genomic_DNA"/>
</dbReference>
<name>A0AAN9F6W0_CLITE</name>
<dbReference type="AlphaFoldDB" id="A0AAN9F6W0"/>
<evidence type="ECO:0000313" key="3">
    <source>
        <dbReference type="Proteomes" id="UP001359559"/>
    </source>
</evidence>
<dbReference type="PANTHER" id="PTHR31881:SF6">
    <property type="entry name" value="OS09G0494600 PROTEIN"/>
    <property type="match status" value="1"/>
</dbReference>
<keyword evidence="3" id="KW-1185">Reference proteome</keyword>
<evidence type="ECO:0000256" key="1">
    <source>
        <dbReference type="SAM" id="Phobius"/>
    </source>
</evidence>
<feature type="transmembrane region" description="Helical" evidence="1">
    <location>
        <begin position="144"/>
        <end position="164"/>
    </location>
</feature>
<keyword evidence="1" id="KW-0472">Membrane</keyword>
<dbReference type="Proteomes" id="UP001359559">
    <property type="component" value="Unassembled WGS sequence"/>
</dbReference>
<evidence type="ECO:0000313" key="2">
    <source>
        <dbReference type="EMBL" id="KAK7270749.1"/>
    </source>
</evidence>
<protein>
    <submittedName>
        <fullName evidence="2">Uncharacterized protein</fullName>
    </submittedName>
</protein>
<comment type="caution">
    <text evidence="2">The sequence shown here is derived from an EMBL/GenBank/DDBJ whole genome shotgun (WGS) entry which is preliminary data.</text>
</comment>
<feature type="transmembrane region" description="Helical" evidence="1">
    <location>
        <begin position="34"/>
        <end position="56"/>
    </location>
</feature>
<accession>A0AAN9F6W0</accession>
<gene>
    <name evidence="2" type="ORF">RJT34_26146</name>
</gene>